<evidence type="ECO:0000313" key="4">
    <source>
        <dbReference type="Proteomes" id="UP001611415"/>
    </source>
</evidence>
<evidence type="ECO:0008006" key="5">
    <source>
        <dbReference type="Google" id="ProtNLM"/>
    </source>
</evidence>
<comment type="caution">
    <text evidence="3">The sequence shown here is derived from an EMBL/GenBank/DDBJ whole genome shotgun (WGS) entry which is preliminary data.</text>
</comment>
<dbReference type="EMBL" id="JBIRYO010000004">
    <property type="protein sequence ID" value="MFI2473426.1"/>
    <property type="molecule type" value="Genomic_DNA"/>
</dbReference>
<sequence length="149" mass="15115">MPHSRWISRSTSLVAAALAAATLAACGTTGQPEPTGSTGSTTSATAAATTTAAQGTGTQKPTKEVTDAAAKQLCDAIRPELSNFRVQGPTLGRVGLNLIVHPWGLQNGIDVLGNKAVVDTVTVKSCPDVRQQAIEALATPDLASIIVGL</sequence>
<evidence type="ECO:0000256" key="2">
    <source>
        <dbReference type="SAM" id="SignalP"/>
    </source>
</evidence>
<feature type="chain" id="PRO_5046166819" description="Lipoprotein" evidence="2">
    <location>
        <begin position="25"/>
        <end position="149"/>
    </location>
</feature>
<feature type="compositionally biased region" description="Low complexity" evidence="1">
    <location>
        <begin position="28"/>
        <end position="60"/>
    </location>
</feature>
<feature type="region of interest" description="Disordered" evidence="1">
    <location>
        <begin position="28"/>
        <end position="64"/>
    </location>
</feature>
<feature type="signal peptide" evidence="2">
    <location>
        <begin position="1"/>
        <end position="24"/>
    </location>
</feature>
<dbReference type="Proteomes" id="UP001611415">
    <property type="component" value="Unassembled WGS sequence"/>
</dbReference>
<keyword evidence="4" id="KW-1185">Reference proteome</keyword>
<organism evidence="3 4">
    <name type="scientific">Nocardia xishanensis</name>
    <dbReference type="NCBI Taxonomy" id="238964"/>
    <lineage>
        <taxon>Bacteria</taxon>
        <taxon>Bacillati</taxon>
        <taxon>Actinomycetota</taxon>
        <taxon>Actinomycetes</taxon>
        <taxon>Mycobacteriales</taxon>
        <taxon>Nocardiaceae</taxon>
        <taxon>Nocardia</taxon>
    </lineage>
</organism>
<protein>
    <recommendedName>
        <fullName evidence="5">Lipoprotein</fullName>
    </recommendedName>
</protein>
<reference evidence="3 4" key="1">
    <citation type="submission" date="2024-10" db="EMBL/GenBank/DDBJ databases">
        <title>The Natural Products Discovery Center: Release of the First 8490 Sequenced Strains for Exploring Actinobacteria Biosynthetic Diversity.</title>
        <authorList>
            <person name="Kalkreuter E."/>
            <person name="Kautsar S.A."/>
            <person name="Yang D."/>
            <person name="Bader C.D."/>
            <person name="Teijaro C.N."/>
            <person name="Fluegel L."/>
            <person name="Davis C.M."/>
            <person name="Simpson J.R."/>
            <person name="Lauterbach L."/>
            <person name="Steele A.D."/>
            <person name="Gui C."/>
            <person name="Meng S."/>
            <person name="Li G."/>
            <person name="Viehrig K."/>
            <person name="Ye F."/>
            <person name="Su P."/>
            <person name="Kiefer A.F."/>
            <person name="Nichols A."/>
            <person name="Cepeda A.J."/>
            <person name="Yan W."/>
            <person name="Fan B."/>
            <person name="Jiang Y."/>
            <person name="Adhikari A."/>
            <person name="Zheng C.-J."/>
            <person name="Schuster L."/>
            <person name="Cowan T.M."/>
            <person name="Smanski M.J."/>
            <person name="Chevrette M.G."/>
            <person name="De Carvalho L.P.S."/>
            <person name="Shen B."/>
        </authorList>
    </citation>
    <scope>NUCLEOTIDE SEQUENCE [LARGE SCALE GENOMIC DNA]</scope>
    <source>
        <strain evidence="3 4">NPDC019275</strain>
    </source>
</reference>
<evidence type="ECO:0000256" key="1">
    <source>
        <dbReference type="SAM" id="MobiDB-lite"/>
    </source>
</evidence>
<keyword evidence="2" id="KW-0732">Signal</keyword>
<accession>A0ABW7WX71</accession>
<dbReference type="RefSeq" id="WP_357403620.1">
    <property type="nucleotide sequence ID" value="NZ_JBEYCD010000004.1"/>
</dbReference>
<gene>
    <name evidence="3" type="ORF">ACH49W_08615</name>
</gene>
<dbReference type="PROSITE" id="PS51257">
    <property type="entry name" value="PROKAR_LIPOPROTEIN"/>
    <property type="match status" value="1"/>
</dbReference>
<evidence type="ECO:0000313" key="3">
    <source>
        <dbReference type="EMBL" id="MFI2473426.1"/>
    </source>
</evidence>
<proteinExistence type="predicted"/>
<name>A0ABW7WX71_9NOCA</name>